<keyword evidence="3" id="KW-0472">Membrane</keyword>
<dbReference type="OrthoDB" id="6876592at2"/>
<evidence type="ECO:0000313" key="5">
    <source>
        <dbReference type="Proteomes" id="UP000320359"/>
    </source>
</evidence>
<feature type="compositionally biased region" description="Acidic residues" evidence="2">
    <location>
        <begin position="227"/>
        <end position="237"/>
    </location>
</feature>
<comment type="caution">
    <text evidence="4">The sequence shown here is derived from an EMBL/GenBank/DDBJ whole genome shotgun (WGS) entry which is preliminary data.</text>
</comment>
<gene>
    <name evidence="4" type="ORF">FM042_06510</name>
</gene>
<keyword evidence="1" id="KW-0175">Coiled coil</keyword>
<dbReference type="Proteomes" id="UP000320359">
    <property type="component" value="Unassembled WGS sequence"/>
</dbReference>
<keyword evidence="5" id="KW-1185">Reference proteome</keyword>
<evidence type="ECO:0000256" key="1">
    <source>
        <dbReference type="SAM" id="Coils"/>
    </source>
</evidence>
<sequence length="249" mass="28693">MKPGLKQTVNLYRADLQPRQVLLTFDRLVITLVLVFILMLGWRVVLEVQQSAFSDRIEAARTEQLQKQAEMTRLAEQVRDMRPRTDLTREVQRLETEVQLRQSLLAEMRRRGQLRRHDFAGLLTDLARHHQDGIWLTRIQQSQNQLILTGQSTDPAILPYWLSGFRQSNTLSRRHFSMVELRRDDRDVLRFVLQSSGTGIAPEYVPQTPEDDSADTMNDQAQAQESPETDSEEADLEEALRRIGTGGGE</sequence>
<keyword evidence="3" id="KW-0812">Transmembrane</keyword>
<evidence type="ECO:0000256" key="2">
    <source>
        <dbReference type="SAM" id="MobiDB-lite"/>
    </source>
</evidence>
<feature type="transmembrane region" description="Helical" evidence="3">
    <location>
        <begin position="21"/>
        <end position="42"/>
    </location>
</feature>
<reference evidence="4 5" key="1">
    <citation type="submission" date="2019-07" db="EMBL/GenBank/DDBJ databases">
        <authorList>
            <person name="Yang M."/>
            <person name="Zhao D."/>
            <person name="Xiang H."/>
        </authorList>
    </citation>
    <scope>NUCLEOTIDE SEQUENCE [LARGE SCALE GENOMIC DNA]</scope>
    <source>
        <strain evidence="4 5">IM1326</strain>
    </source>
</reference>
<proteinExistence type="predicted"/>
<keyword evidence="3" id="KW-1133">Transmembrane helix</keyword>
<dbReference type="RefSeq" id="WP_143235505.1">
    <property type="nucleotide sequence ID" value="NZ_VJWL01000001.1"/>
</dbReference>
<dbReference type="Pfam" id="PF05137">
    <property type="entry name" value="PilN"/>
    <property type="match status" value="1"/>
</dbReference>
<dbReference type="InterPro" id="IPR007813">
    <property type="entry name" value="PilN"/>
</dbReference>
<evidence type="ECO:0000313" key="4">
    <source>
        <dbReference type="EMBL" id="TRW50472.1"/>
    </source>
</evidence>
<evidence type="ECO:0000256" key="3">
    <source>
        <dbReference type="SAM" id="Phobius"/>
    </source>
</evidence>
<protein>
    <submittedName>
        <fullName evidence="4">PilN domain-containing protein</fullName>
    </submittedName>
</protein>
<feature type="coiled-coil region" evidence="1">
    <location>
        <begin position="57"/>
        <end position="111"/>
    </location>
</feature>
<accession>A0A552X644</accession>
<dbReference type="EMBL" id="VJWL01000001">
    <property type="protein sequence ID" value="TRW50472.1"/>
    <property type="molecule type" value="Genomic_DNA"/>
</dbReference>
<dbReference type="AlphaFoldDB" id="A0A552X644"/>
<name>A0A552X644_9GAMM</name>
<feature type="region of interest" description="Disordered" evidence="2">
    <location>
        <begin position="199"/>
        <end position="249"/>
    </location>
</feature>
<feature type="compositionally biased region" description="Polar residues" evidence="2">
    <location>
        <begin position="215"/>
        <end position="226"/>
    </location>
</feature>
<organism evidence="4 5">
    <name type="scientific">Aliidiomarina halalkaliphila</name>
    <dbReference type="NCBI Taxonomy" id="2593535"/>
    <lineage>
        <taxon>Bacteria</taxon>
        <taxon>Pseudomonadati</taxon>
        <taxon>Pseudomonadota</taxon>
        <taxon>Gammaproteobacteria</taxon>
        <taxon>Alteromonadales</taxon>
        <taxon>Idiomarinaceae</taxon>
        <taxon>Aliidiomarina</taxon>
    </lineage>
</organism>